<feature type="region of interest" description="Disordered" evidence="1">
    <location>
        <begin position="587"/>
        <end position="626"/>
    </location>
</feature>
<feature type="compositionally biased region" description="Polar residues" evidence="1">
    <location>
        <begin position="387"/>
        <end position="410"/>
    </location>
</feature>
<reference evidence="2 3" key="2">
    <citation type="journal article" date="2013" name="Genome Biol. Evol.">
        <title>Genome sequencing of Giardia lamblia genotypes A2 and B isolates (DH and GS) and comparative analysis with the genomes of genotypes A1 and E (WB and Pig).</title>
        <authorList>
            <person name="Adam R.D."/>
            <person name="Dahlstrom E.W."/>
            <person name="Martens C.A."/>
            <person name="Bruno D.P."/>
            <person name="Barbian K.D."/>
            <person name="Ricklefs S.M."/>
            <person name="Hernandez M.M."/>
            <person name="Narla N.P."/>
            <person name="Patel R.B."/>
            <person name="Porcella S.F."/>
            <person name="Nash T.E."/>
        </authorList>
    </citation>
    <scope>NUCLEOTIDE SEQUENCE [LARGE SCALE GENOMIC DNA]</scope>
    <source>
        <strain evidence="2 3">DH</strain>
    </source>
</reference>
<dbReference type="VEuPathDB" id="GiardiaDB:QR46_2974"/>
<proteinExistence type="predicted"/>
<evidence type="ECO:0000313" key="3">
    <source>
        <dbReference type="Proteomes" id="UP000018320"/>
    </source>
</evidence>
<feature type="compositionally biased region" description="Polar residues" evidence="1">
    <location>
        <begin position="1123"/>
        <end position="1141"/>
    </location>
</feature>
<accession>V6TK86</accession>
<reference evidence="3" key="1">
    <citation type="submission" date="2012-02" db="EMBL/GenBank/DDBJ databases">
        <title>Genome sequencing of Giardia lamblia Genotypes A2 and B isolates (DH and GS) and comparative analysis with the genomes of Genotypes A1 and E (WB and Pig).</title>
        <authorList>
            <person name="Adam R."/>
            <person name="Dahlstrom E."/>
            <person name="Martens C."/>
            <person name="Bruno D."/>
            <person name="Barbian K."/>
            <person name="Porcella S.F."/>
            <person name="Nash T."/>
        </authorList>
    </citation>
    <scope>NUCLEOTIDE SEQUENCE</scope>
    <source>
        <strain evidence="3">DH</strain>
    </source>
</reference>
<evidence type="ECO:0000256" key="1">
    <source>
        <dbReference type="SAM" id="MobiDB-lite"/>
    </source>
</evidence>
<dbReference type="Proteomes" id="UP000018320">
    <property type="component" value="Unassembled WGS sequence"/>
</dbReference>
<feature type="region of interest" description="Disordered" evidence="1">
    <location>
        <begin position="378"/>
        <end position="410"/>
    </location>
</feature>
<sequence>MCFLRRSSNMRTLPSQPPKAIVIPQQLQRLASRASTETSSPGASPSKDLMTKYASVVYSNLEEQRHVRQCDAELVTTAHRGKKALISYDFTNPLLIKQHTIPALEALRRERPRTVGLKKYQDVSILGRAYARMIDKVQSALFQSGFLRIYDDVTGVLAPSEARERTLAHQRMAHYRILELEYMEHARSLHEHLSPLLVDYTNRMEYRHHLLLHSIADYSIENFFVSVSAQTLYKSVQNSCDDIPVILFQCRLEDIIRGSVLVVDPGCKQTRIDALTTNDIVSISELAQAIASEQTAELHDPSMLHPAIQQSSQPRTDILTLGKHLSTMLLNEDNTSRDSLALIDGSHSNTLNICSDPGVDRKVEDTDRTHASDVTVTRLLSPDPQLYASQQEPPSPEYSTKQESQRSPKNFQITTITTQKYTKSGLPLPQSRLCTRGTSRLKAEINLSNLDRGQYEALHATNPILAKPNRQQPANTIEPLIGRAIQSPPAKPRTVSRVSVLRSPTVPTREATLPPKDLQACLVPFTKITFQPGSPSLHFSEPSVHPMRDPFSDSESSTLEGFDALEDLPQSQGLHLRAWSPLNAHAHSSAYQDQGRNKSVPHTKNSSPRSPVTTSPTHPYPRLKDRFGSPLLTLSTKRLSAEATQVLRCKEHLQLCISHYCKLALHGNPSNYSTGFTYTSWLTADPINVVEAMRHLTPQWPNEKSCERLQKIRRVPSELTTSLPRKLIWMNPVYREPFNDVRDLCFSILWMLTGEYAPSWYVPSSRAMKKRRADMNRRLLLNLGAIDTYDEREMTPGVFAQLVSPNRRLERKPTMSRDSALPFSRGRTSATSRSQELDVSDSTHDPSSTANSLREAEYCDTYNAALQELYYREVPAVERFHFPKNQIVYGAYLASSIPYYHEDLDFVLAELESRSYNNIISTGPVIERAMKHERNDNYDPSFTLERVGLKRKQLATLASGIEKPSDAELYLMNGGVTPYVSPCLSEFSSFIAAGSDSGASDSSESPQSRSLPDSEISLLYEDGDISIKSRPSLQSEQCNGSMSISELTESQEKTPTKIPFSSRDTLSDDWTDTFLQRVVHKLKAYSKVQLHLLRDSNPNYYTGHYAALNMQVVSAGKSINGCTQSTNRSSPPTTPHMPQTKVTRKALVRSSDQYGTSSIARIIEHPLDFTDELSASEYPFASTHRVRVHEGKQAEPNALSTPYDSRRLQVIDVHYPNRRALRKGCYVNLQLLADLSYFKETEERQREISNAYLLDPDIYLADSTIRAYYDEPLLPYCQFHNPSITAGIYIVTKNYAKPPQSVTFIDGFSDDEVIKITKKKRTQMQHWSNSPHLYLPFVRTILRNAEFHLLESYPFDFFSTKPSTKSSSNDISKGESLFCRPCDFTRDMLSSQTSQGPTTAVTAITAIDNLQEAEPQTMLTDRVSAEIVGADTQAFELSDNNLLTLFSLRVSNIKEIINRLLHWIEMVYPLLMLDGRALLSSVCGSSYWADVTNSSLELEKRSKKEQLAAMYRRYLHSRDVRNIPEIAQPEGDQVHARAMDNMQLFELKRNDAIRFLKLANRMYAECVAEAVVYIVCQVVLPTIKSILSLIAKEATAMMDLARLTVFKYMVYLKKAEPDHTILVKANTDYFKILEYCERVASQIFWLFRHIPSVDNSLITISHTSEARDQANNQGFRMAKVIIRCIPSMRTAWNVCKLMFIKVRATLSAGIQCLVNMPEAPILPRYVFRFTANTEETGQNHQEPGCSDRKTIVFGYPTSNLDRQCSALQLEFSLKKNTRPCIISGLAQFEYLLPKAPETAVTDKTHEKQFWPFHKYGYYHLLHSLFKHFDDRVEPLKALVSTGSKSIAHDSEDCGFSSVNGSISLIDSEEDYVDEEEFGN</sequence>
<feature type="region of interest" description="Disordered" evidence="1">
    <location>
        <begin position="810"/>
        <end position="852"/>
    </location>
</feature>
<dbReference type="VEuPathDB" id="GiardiaDB:GL50803_00137739"/>
<feature type="region of interest" description="Disordered" evidence="1">
    <location>
        <begin position="534"/>
        <end position="557"/>
    </location>
</feature>
<feature type="compositionally biased region" description="Polar residues" evidence="1">
    <location>
        <begin position="1031"/>
        <end position="1048"/>
    </location>
</feature>
<comment type="caution">
    <text evidence="2">The sequence shown here is derived from an EMBL/GenBank/DDBJ whole genome shotgun (WGS) entry which is preliminary data.</text>
</comment>
<organism evidence="2 3">
    <name type="scientific">Giardia intestinalis</name>
    <name type="common">Giardia lamblia</name>
    <dbReference type="NCBI Taxonomy" id="5741"/>
    <lineage>
        <taxon>Eukaryota</taxon>
        <taxon>Metamonada</taxon>
        <taxon>Diplomonadida</taxon>
        <taxon>Hexamitidae</taxon>
        <taxon>Giardiinae</taxon>
        <taxon>Giardia</taxon>
    </lineage>
</organism>
<dbReference type="VEuPathDB" id="GiardiaDB:DHA2_151607"/>
<protein>
    <submittedName>
        <fullName evidence="2">Uncharacterized protein</fullName>
    </submittedName>
</protein>
<evidence type="ECO:0000313" key="2">
    <source>
        <dbReference type="EMBL" id="ESU39408.1"/>
    </source>
</evidence>
<feature type="compositionally biased region" description="Low complexity" evidence="1">
    <location>
        <begin position="606"/>
        <end position="617"/>
    </location>
</feature>
<dbReference type="VEuPathDB" id="GiardiaDB:GL50581_2461"/>
<name>V6TK86_GIAIN</name>
<feature type="region of interest" description="Disordered" evidence="1">
    <location>
        <begin position="1031"/>
        <end position="1061"/>
    </location>
</feature>
<feature type="region of interest" description="Disordered" evidence="1">
    <location>
        <begin position="1123"/>
        <end position="1142"/>
    </location>
</feature>
<dbReference type="EMBL" id="AHGT01000003">
    <property type="protein sequence ID" value="ESU39408.1"/>
    <property type="molecule type" value="Genomic_DNA"/>
</dbReference>
<gene>
    <name evidence="2" type="ORF">DHA2_151607</name>
</gene>